<protein>
    <submittedName>
        <fullName evidence="1">Uncharacterized protein</fullName>
    </submittedName>
</protein>
<comment type="caution">
    <text evidence="1">The sequence shown here is derived from an EMBL/GenBank/DDBJ whole genome shotgun (WGS) entry which is preliminary data.</text>
</comment>
<dbReference type="AlphaFoldDB" id="A0A133V3Q4"/>
<evidence type="ECO:0000313" key="1">
    <source>
        <dbReference type="EMBL" id="KXB01072.1"/>
    </source>
</evidence>
<evidence type="ECO:0000313" key="2">
    <source>
        <dbReference type="Proteomes" id="UP000070344"/>
    </source>
</evidence>
<gene>
    <name evidence="1" type="ORF">AKJ41_02840</name>
</gene>
<keyword evidence="2" id="KW-1185">Reference proteome</keyword>
<organism evidence="1 2">
    <name type="scientific">candidate division MSBL1 archaeon SCGC-AAA259O05</name>
    <dbReference type="NCBI Taxonomy" id="1698271"/>
    <lineage>
        <taxon>Archaea</taxon>
        <taxon>Methanobacteriati</taxon>
        <taxon>Methanobacteriota</taxon>
        <taxon>candidate division MSBL1</taxon>
    </lineage>
</organism>
<dbReference type="Proteomes" id="UP000070344">
    <property type="component" value="Unassembled WGS sequence"/>
</dbReference>
<proteinExistence type="predicted"/>
<accession>A0A133V3Q4</accession>
<dbReference type="EMBL" id="LHXV01000028">
    <property type="protein sequence ID" value="KXB01072.1"/>
    <property type="molecule type" value="Genomic_DNA"/>
</dbReference>
<sequence length="313" mass="35205">MKYRQILILTFLIGLVAGLVPYVMAVQSNNEYVGGFFKNGGNKYTTDKAIMGNDWDNITEGEMKYIDDWVPAVLSVAGGNQQGDWSGYVYQNPIHLVRDDSGAGGEPLDDELFWNPQIWYDGNFLDNKGFLSTVIGTVNYTTFYVEIRGLSDGYANYKAYAYDTMDQLINNNPYVYTWETDYYSGDSKYLVGTDQGGGETLKFFQFGVEEASGTTWSSIGGEWRISNYNMGYYDSSTNDWRYLPGYSVQHEDSWITEVEGSPYYIGGQNYDGVHIDDQGSDFVMWQYVEGGSTVGSGVGLWSGEGTYIPDPYR</sequence>
<name>A0A133V3Q4_9EURY</name>
<reference evidence="1 2" key="1">
    <citation type="journal article" date="2016" name="Sci. Rep.">
        <title>Metabolic traits of an uncultured archaeal lineage -MSBL1- from brine pools of the Red Sea.</title>
        <authorList>
            <person name="Mwirichia R."/>
            <person name="Alam I."/>
            <person name="Rashid M."/>
            <person name="Vinu M."/>
            <person name="Ba-Alawi W."/>
            <person name="Anthony Kamau A."/>
            <person name="Kamanda Ngugi D."/>
            <person name="Goker M."/>
            <person name="Klenk H.P."/>
            <person name="Bajic V."/>
            <person name="Stingl U."/>
        </authorList>
    </citation>
    <scope>NUCLEOTIDE SEQUENCE [LARGE SCALE GENOMIC DNA]</scope>
    <source>
        <strain evidence="1">SCGC-AAA259O05</strain>
    </source>
</reference>